<keyword evidence="1" id="KW-0472">Membrane</keyword>
<accession>A0A2S2Q1F0</accession>
<keyword evidence="1" id="KW-0812">Transmembrane</keyword>
<evidence type="ECO:0000313" key="2">
    <source>
        <dbReference type="EMBL" id="MBY71473.1"/>
    </source>
</evidence>
<dbReference type="AlphaFoldDB" id="A0A2S2Q1F0"/>
<dbReference type="EMBL" id="GGMS01002270">
    <property type="protein sequence ID" value="MBY71473.1"/>
    <property type="molecule type" value="Transcribed_RNA"/>
</dbReference>
<feature type="transmembrane region" description="Helical" evidence="1">
    <location>
        <begin position="25"/>
        <end position="49"/>
    </location>
</feature>
<name>A0A2S2Q1F0_9HEMI</name>
<organism evidence="2">
    <name type="scientific">Sipha flava</name>
    <name type="common">yellow sugarcane aphid</name>
    <dbReference type="NCBI Taxonomy" id="143950"/>
    <lineage>
        <taxon>Eukaryota</taxon>
        <taxon>Metazoa</taxon>
        <taxon>Ecdysozoa</taxon>
        <taxon>Arthropoda</taxon>
        <taxon>Hexapoda</taxon>
        <taxon>Insecta</taxon>
        <taxon>Pterygota</taxon>
        <taxon>Neoptera</taxon>
        <taxon>Paraneoptera</taxon>
        <taxon>Hemiptera</taxon>
        <taxon>Sternorrhyncha</taxon>
        <taxon>Aphidomorpha</taxon>
        <taxon>Aphidoidea</taxon>
        <taxon>Aphididae</taxon>
        <taxon>Sipha</taxon>
    </lineage>
</organism>
<evidence type="ECO:0000256" key="1">
    <source>
        <dbReference type="SAM" id="Phobius"/>
    </source>
</evidence>
<keyword evidence="1" id="KW-1133">Transmembrane helix</keyword>
<gene>
    <name evidence="2" type="ORF">g.54337</name>
</gene>
<protein>
    <submittedName>
        <fullName evidence="2">Uncharacterized protein</fullName>
    </submittedName>
</protein>
<sequence>MFLKVLIFLVFDFSAARFVDFRSNLYIFVFIFLNLLLEMIILSIQECALSINILSRLSPKYLLLSKVGIGILFIKPCRHYYSLDVKIVWNDSELFILTQFIIPVNYSI</sequence>
<reference evidence="2" key="1">
    <citation type="submission" date="2018-04" db="EMBL/GenBank/DDBJ databases">
        <title>Transcriptome assembly of Sipha flava.</title>
        <authorList>
            <person name="Scully E.D."/>
            <person name="Geib S.M."/>
            <person name="Palmer N.A."/>
            <person name="Koch K."/>
            <person name="Bradshaw J."/>
            <person name="Heng-Moss T."/>
            <person name="Sarath G."/>
        </authorList>
    </citation>
    <scope>NUCLEOTIDE SEQUENCE</scope>
</reference>
<proteinExistence type="predicted"/>